<dbReference type="PANTHER" id="PTHR11070:SF63">
    <property type="entry name" value="DNA HELICASE IV"/>
    <property type="match status" value="1"/>
</dbReference>
<evidence type="ECO:0000256" key="3">
    <source>
        <dbReference type="ARBA" id="ARBA00022806"/>
    </source>
</evidence>
<dbReference type="Pfam" id="PF00580">
    <property type="entry name" value="UvrD-helicase"/>
    <property type="match status" value="1"/>
</dbReference>
<evidence type="ECO:0000313" key="12">
    <source>
        <dbReference type="Proteomes" id="UP000321189"/>
    </source>
</evidence>
<evidence type="ECO:0000256" key="5">
    <source>
        <dbReference type="ARBA" id="ARBA00023235"/>
    </source>
</evidence>
<keyword evidence="2 9" id="KW-0378">Hydrolase</keyword>
<comment type="catalytic activity">
    <reaction evidence="8">
        <text>ATP + H2O = ADP + phosphate + H(+)</text>
        <dbReference type="Rhea" id="RHEA:13065"/>
        <dbReference type="ChEBI" id="CHEBI:15377"/>
        <dbReference type="ChEBI" id="CHEBI:15378"/>
        <dbReference type="ChEBI" id="CHEBI:30616"/>
        <dbReference type="ChEBI" id="CHEBI:43474"/>
        <dbReference type="ChEBI" id="CHEBI:456216"/>
        <dbReference type="EC" id="5.6.2.4"/>
    </reaction>
</comment>
<dbReference type="Pfam" id="PF13361">
    <property type="entry name" value="UvrD_C"/>
    <property type="match status" value="1"/>
</dbReference>
<accession>A0ABQ0UHK1</accession>
<dbReference type="InterPro" id="IPR000212">
    <property type="entry name" value="DNA_helicase_UvrD/REP"/>
</dbReference>
<dbReference type="Gene3D" id="3.40.50.300">
    <property type="entry name" value="P-loop containing nucleotide triphosphate hydrolases"/>
    <property type="match status" value="3"/>
</dbReference>
<feature type="binding site" evidence="9">
    <location>
        <begin position="210"/>
        <end position="217"/>
    </location>
    <ligand>
        <name>ATP</name>
        <dbReference type="ChEBI" id="CHEBI:30616"/>
    </ligand>
</feature>
<evidence type="ECO:0000256" key="1">
    <source>
        <dbReference type="ARBA" id="ARBA00022741"/>
    </source>
</evidence>
<keyword evidence="5" id="KW-0413">Isomerase</keyword>
<comment type="caution">
    <text evidence="11">The sequence shown here is derived from an EMBL/GenBank/DDBJ whole genome shotgun (WGS) entry which is preliminary data.</text>
</comment>
<keyword evidence="1 9" id="KW-0547">Nucleotide-binding</keyword>
<evidence type="ECO:0000256" key="6">
    <source>
        <dbReference type="ARBA" id="ARBA00034617"/>
    </source>
</evidence>
<dbReference type="InterPro" id="IPR014017">
    <property type="entry name" value="DNA_helicase_UvrD-like_C"/>
</dbReference>
<evidence type="ECO:0000256" key="8">
    <source>
        <dbReference type="ARBA" id="ARBA00048988"/>
    </source>
</evidence>
<evidence type="ECO:0000313" key="11">
    <source>
        <dbReference type="EMBL" id="GEK77925.1"/>
    </source>
</evidence>
<evidence type="ECO:0000256" key="9">
    <source>
        <dbReference type="PROSITE-ProRule" id="PRU00560"/>
    </source>
</evidence>
<feature type="domain" description="UvrD-like helicase ATP-binding" evidence="10">
    <location>
        <begin position="189"/>
        <end position="641"/>
    </location>
</feature>
<dbReference type="EC" id="5.6.2.4" evidence="7"/>
<keyword evidence="4 9" id="KW-0067">ATP-binding</keyword>
<sequence>MAQFIATPSWLGRFFTRISTVTIKQSSLVILFKNNTSRAYLISDFTNFTQFKKGLFSGKITLNHNKKTVISFLNKQQAQTLSEQLNSEFANHLEEKVNTAKTLVKRYATNEYLRDSNVPLLKSAVFSLAQQYGALPVLWQQHLSAINIKFLTILSSSPTVAHATEQLRKSYEQKTLTARADFYNVVESNPLTREQRLAVIRNNDKNLVLAAAGTGKTSVMVAKALDLIAHGGVKPEQILILAYNKNAANELNQRFNLRAQQANLNVTPPTILTFHALGLKLLQSANKTRSLSPFANDAMALNKWFTQWLSNTLKTDSRFCKTFVENLYEPTDSLNTETRTATKTATKTTIKAQTYQTLSGLKVSSYQLLLIANWLYMHGIEHTYQNDDTADFYLPQHQVYLAHFVTDRQGNSVQHAANLHNSEHIKYVRAHHKKQGHALVQTFHYNWQEGQLEQRLNAQLQKHKVNINPLDNQAVYERLSATGLLKQNINKYLNCLSAIRGEQLSNSQIAARIAKSGIMNHKSYATLLVAMQRAYYEKLKEQDAIDFDDMIASAAQAVKLGEVSVPWRHILVDEFQDISCARMAFLNTLIKSGPQPCFTAVGDDWQAIYRFSGGNLALTTQFNDLIGSHSLTLLQKTFRYNNSISEVAGRFVMQNPEQYKKHITTHTQVSTPQVVLLDDLHQGKKSVALKVQQTIATINKNNSTASIAVLSRYRFMLNEVEQHLAGNNFANPLHFWTLHGSKGLEADYCIIIGFEQGKLGFPSNNPGNLLVEALLPAQDTFNHSEERRLLYVGITRAKHKSYLIAPPSACSEFISELITDNYPIDIASNLFVKQSKQNK</sequence>
<protein>
    <recommendedName>
        <fullName evidence="7">DNA 3'-5' helicase</fullName>
        <ecNumber evidence="7">5.6.2.4</ecNumber>
    </recommendedName>
</protein>
<proteinExistence type="predicted"/>
<keyword evidence="12" id="KW-1185">Reference proteome</keyword>
<dbReference type="PROSITE" id="PS51198">
    <property type="entry name" value="UVRD_HELICASE_ATP_BIND"/>
    <property type="match status" value="1"/>
</dbReference>
<evidence type="ECO:0000256" key="4">
    <source>
        <dbReference type="ARBA" id="ARBA00022840"/>
    </source>
</evidence>
<dbReference type="InterPro" id="IPR014016">
    <property type="entry name" value="UvrD-like_ATP-bd"/>
</dbReference>
<evidence type="ECO:0000256" key="7">
    <source>
        <dbReference type="ARBA" id="ARBA00034808"/>
    </source>
</evidence>
<evidence type="ECO:0000259" key="10">
    <source>
        <dbReference type="PROSITE" id="PS51198"/>
    </source>
</evidence>
<organism evidence="11 12">
    <name type="scientific">Pseudoalteromonas atlantica</name>
    <name type="common">Alteromonas atlantica</name>
    <dbReference type="NCBI Taxonomy" id="288"/>
    <lineage>
        <taxon>Bacteria</taxon>
        <taxon>Pseudomonadati</taxon>
        <taxon>Pseudomonadota</taxon>
        <taxon>Gammaproteobacteria</taxon>
        <taxon>Alteromonadales</taxon>
        <taxon>Pseudoalteromonadaceae</taxon>
        <taxon>Pseudoalteromonas</taxon>
    </lineage>
</organism>
<gene>
    <name evidence="11" type="ORF">PAT01_32290</name>
</gene>
<comment type="catalytic activity">
    <reaction evidence="6">
        <text>Couples ATP hydrolysis with the unwinding of duplex DNA by translocating in the 3'-5' direction.</text>
        <dbReference type="EC" id="5.6.2.4"/>
    </reaction>
</comment>
<dbReference type="EMBL" id="BJUT01000049">
    <property type="protein sequence ID" value="GEK77925.1"/>
    <property type="molecule type" value="Genomic_DNA"/>
</dbReference>
<keyword evidence="3 9" id="KW-0347">Helicase</keyword>
<dbReference type="InterPro" id="IPR027417">
    <property type="entry name" value="P-loop_NTPase"/>
</dbReference>
<dbReference type="Proteomes" id="UP000321189">
    <property type="component" value="Unassembled WGS sequence"/>
</dbReference>
<dbReference type="SUPFAM" id="SSF52540">
    <property type="entry name" value="P-loop containing nucleoside triphosphate hydrolases"/>
    <property type="match status" value="1"/>
</dbReference>
<reference evidence="11 12" key="1">
    <citation type="submission" date="2019-07" db="EMBL/GenBank/DDBJ databases">
        <title>Whole genome shotgun sequence of Pseudoalteromonas atlantica NBRC 103033.</title>
        <authorList>
            <person name="Hosoyama A."/>
            <person name="Uohara A."/>
            <person name="Ohji S."/>
            <person name="Ichikawa N."/>
        </authorList>
    </citation>
    <scope>NUCLEOTIDE SEQUENCE [LARGE SCALE GENOMIC DNA]</scope>
    <source>
        <strain evidence="11 12">NBRC 103033</strain>
    </source>
</reference>
<dbReference type="PANTHER" id="PTHR11070">
    <property type="entry name" value="UVRD / RECB / PCRA DNA HELICASE FAMILY MEMBER"/>
    <property type="match status" value="1"/>
</dbReference>
<dbReference type="RefSeq" id="WP_154945822.1">
    <property type="nucleotide sequence ID" value="NZ_BJUT01000049.1"/>
</dbReference>
<evidence type="ECO:0000256" key="2">
    <source>
        <dbReference type="ARBA" id="ARBA00022801"/>
    </source>
</evidence>
<name>A0ABQ0UHK1_PSEAF</name>